<evidence type="ECO:0000313" key="2">
    <source>
        <dbReference type="EMBL" id="SVA01729.1"/>
    </source>
</evidence>
<dbReference type="AlphaFoldDB" id="A0A381SDZ9"/>
<dbReference type="NCBIfam" id="NF037995">
    <property type="entry name" value="TRAP_S1"/>
    <property type="match status" value="1"/>
</dbReference>
<gene>
    <name evidence="2" type="ORF">METZ01_LOCUS54583</name>
</gene>
<evidence type="ECO:0008006" key="3">
    <source>
        <dbReference type="Google" id="ProtNLM"/>
    </source>
</evidence>
<protein>
    <recommendedName>
        <fullName evidence="3">SsuA/THI5-like domain-containing protein</fullName>
    </recommendedName>
</protein>
<dbReference type="CDD" id="cd13665">
    <property type="entry name" value="PBP2_TRAP_Dctp3_4"/>
    <property type="match status" value="1"/>
</dbReference>
<name>A0A381SDZ9_9ZZZZ</name>
<dbReference type="GO" id="GO:0055085">
    <property type="term" value="P:transmembrane transport"/>
    <property type="evidence" value="ECO:0007669"/>
    <property type="project" value="InterPro"/>
</dbReference>
<reference evidence="2" key="1">
    <citation type="submission" date="2018-05" db="EMBL/GenBank/DDBJ databases">
        <authorList>
            <person name="Lanie J.A."/>
            <person name="Ng W.-L."/>
            <person name="Kazmierczak K.M."/>
            <person name="Andrzejewski T.M."/>
            <person name="Davidsen T.M."/>
            <person name="Wayne K.J."/>
            <person name="Tettelin H."/>
            <person name="Glass J.I."/>
            <person name="Rusch D."/>
            <person name="Podicherti R."/>
            <person name="Tsui H.-C.T."/>
            <person name="Winkler M.E."/>
        </authorList>
    </citation>
    <scope>NUCLEOTIDE SEQUENCE</scope>
</reference>
<dbReference type="PANTHER" id="PTHR33376">
    <property type="match status" value="1"/>
</dbReference>
<dbReference type="Gene3D" id="3.40.190.170">
    <property type="entry name" value="Bacterial extracellular solute-binding protein, family 7"/>
    <property type="match status" value="1"/>
</dbReference>
<dbReference type="InterPro" id="IPR018389">
    <property type="entry name" value="DctP_fam"/>
</dbReference>
<dbReference type="PANTHER" id="PTHR33376:SF15">
    <property type="entry name" value="BLL6794 PROTEIN"/>
    <property type="match status" value="1"/>
</dbReference>
<keyword evidence="1" id="KW-0732">Signal</keyword>
<evidence type="ECO:0000256" key="1">
    <source>
        <dbReference type="ARBA" id="ARBA00022729"/>
    </source>
</evidence>
<dbReference type="Pfam" id="PF03480">
    <property type="entry name" value="DctP"/>
    <property type="match status" value="1"/>
</dbReference>
<sequence>MYMIKQLKLLGLACGLFLVAPTLFAQEVLNISSWAPPTHHMNAVVWPTWGKWVEEATEGRVTAKIEYKLASPLKQFELVRDGVADAAWIFHGYNTRYVATQAVEMPNLGTSAEAASVAYWRVHQKYLAKADEHRGVTLIGLTSHGPAVIQTKSALKGLGDLSGQKIRVPGGVGSLVGKALGVTAVKLPAPKVYEALSSGVADGIFMPMETQKSFRLKEVVPFVTIMPGGLYYGSFAFIMNSDFLAGLSEKDRAAVMSVSGEKLSKLSGQQWDAADTAGLAAAKEAGTTITTASAEIHKKYLAIMAPVETEWLERANKAGIDGKAALEELRAIARSY</sequence>
<dbReference type="EMBL" id="UINC01002933">
    <property type="protein sequence ID" value="SVA01729.1"/>
    <property type="molecule type" value="Genomic_DNA"/>
</dbReference>
<accession>A0A381SDZ9</accession>
<organism evidence="2">
    <name type="scientific">marine metagenome</name>
    <dbReference type="NCBI Taxonomy" id="408172"/>
    <lineage>
        <taxon>unclassified sequences</taxon>
        <taxon>metagenomes</taxon>
        <taxon>ecological metagenomes</taxon>
    </lineage>
</organism>
<dbReference type="InterPro" id="IPR038404">
    <property type="entry name" value="TRAP_DctP_sf"/>
</dbReference>
<proteinExistence type="predicted"/>